<proteinExistence type="inferred from homology"/>
<comment type="cofactor">
    <cofactor evidence="13">
        <name>Zn(2+)</name>
        <dbReference type="ChEBI" id="CHEBI:29105"/>
    </cofactor>
    <text evidence="13">Binds 1 zinc ion per subunit.</text>
</comment>
<evidence type="ECO:0000256" key="3">
    <source>
        <dbReference type="ARBA" id="ARBA00011245"/>
    </source>
</evidence>
<feature type="binding site" evidence="13">
    <location>
        <position position="27"/>
    </location>
    <ligand>
        <name>Zn(2+)</name>
        <dbReference type="ChEBI" id="CHEBI:29105"/>
    </ligand>
</feature>
<dbReference type="CDD" id="cd00672">
    <property type="entry name" value="CysRS_core"/>
    <property type="match status" value="1"/>
</dbReference>
<evidence type="ECO:0000256" key="8">
    <source>
        <dbReference type="ARBA" id="ARBA00022833"/>
    </source>
</evidence>
<comment type="caution">
    <text evidence="15">The sequence shown here is derived from an EMBL/GenBank/DDBJ whole genome shotgun (WGS) entry which is preliminary data.</text>
</comment>
<dbReference type="GO" id="GO:0006423">
    <property type="term" value="P:cysteinyl-tRNA aminoacylation"/>
    <property type="evidence" value="ECO:0007669"/>
    <property type="project" value="UniProtKB-UniRule"/>
</dbReference>
<sequence>MKLYNTYTQKTEEIKPIEENKISMYVCGPTVYNYPHIGNARPIVVFDTLVNTLEALGYEVTYASNYTDVDDKIIAKAIEEGVSEKEITDRYIEVYAKTRTDLGARQPDYAPRVTETMDHIIQFIDELVKNGAAYQAGNDVYYRVNSDHCYGELSHQRVDDLLVGARIDENENKESPLDFTLWKKTDKGIQWDSPWGKGRPGWHTECVVMIQDVFKKNLIDIHGGGMDLKFPHHENEVAQCRSLHDTSLANTWVHNGMINIDNEKMSKSLGNVLWAKDLIEQYSGPVVRWMMVSTHYRAPLNLNAEALDNAGKEIKKIEKPVQQALLILTLNQMTPEFDQNEPHYAEFITQMAEDLNTPNAITALMAAIKALNTALRKREPDLEEVALLCGSVNQMMKILGVRMNVHIPDETEIETWKNWKQAVKEKDFEKADGLRAQLMEAGLV</sequence>
<keyword evidence="16" id="KW-1185">Reference proteome</keyword>
<dbReference type="Gene3D" id="1.20.120.1910">
    <property type="entry name" value="Cysteine-tRNA ligase, C-terminal anti-codon recognition domain"/>
    <property type="match status" value="1"/>
</dbReference>
<dbReference type="GeneID" id="82203183"/>
<evidence type="ECO:0000313" key="16">
    <source>
        <dbReference type="Proteomes" id="UP000186341"/>
    </source>
</evidence>
<dbReference type="Proteomes" id="UP000186341">
    <property type="component" value="Unassembled WGS sequence"/>
</dbReference>
<evidence type="ECO:0000256" key="12">
    <source>
        <dbReference type="ARBA" id="ARBA00047398"/>
    </source>
</evidence>
<feature type="binding site" evidence="13">
    <location>
        <position position="206"/>
    </location>
    <ligand>
        <name>Zn(2+)</name>
        <dbReference type="ChEBI" id="CHEBI:29105"/>
    </ligand>
</feature>
<dbReference type="InterPro" id="IPR015273">
    <property type="entry name" value="Cys-tRNA-synt_Ia_DALR"/>
</dbReference>
<dbReference type="Pfam" id="PF01406">
    <property type="entry name" value="tRNA-synt_1e"/>
    <property type="match status" value="1"/>
</dbReference>
<evidence type="ECO:0000313" key="15">
    <source>
        <dbReference type="EMBL" id="OLU38439.1"/>
    </source>
</evidence>
<keyword evidence="8 13" id="KW-0862">Zinc</keyword>
<feature type="binding site" evidence="13">
    <location>
        <position position="267"/>
    </location>
    <ligand>
        <name>ATP</name>
        <dbReference type="ChEBI" id="CHEBI:30616"/>
    </ligand>
</feature>
<evidence type="ECO:0000256" key="6">
    <source>
        <dbReference type="ARBA" id="ARBA00022723"/>
    </source>
</evidence>
<evidence type="ECO:0000256" key="2">
    <source>
        <dbReference type="ARBA" id="ARBA00005594"/>
    </source>
</evidence>
<evidence type="ECO:0000256" key="11">
    <source>
        <dbReference type="ARBA" id="ARBA00023146"/>
    </source>
</evidence>
<accession>A0A1U7NEZ0</accession>
<dbReference type="GO" id="GO:0005829">
    <property type="term" value="C:cytosol"/>
    <property type="evidence" value="ECO:0007669"/>
    <property type="project" value="TreeGrafter"/>
</dbReference>
<dbReference type="InterPro" id="IPR015803">
    <property type="entry name" value="Cys-tRNA-ligase"/>
</dbReference>
<feature type="short sequence motif" description="'KMSKS' region" evidence="13">
    <location>
        <begin position="264"/>
        <end position="268"/>
    </location>
</feature>
<dbReference type="GO" id="GO:0008270">
    <property type="term" value="F:zinc ion binding"/>
    <property type="evidence" value="ECO:0007669"/>
    <property type="project" value="UniProtKB-UniRule"/>
</dbReference>
<dbReference type="GO" id="GO:0005524">
    <property type="term" value="F:ATP binding"/>
    <property type="evidence" value="ECO:0007669"/>
    <property type="project" value="UniProtKB-UniRule"/>
</dbReference>
<dbReference type="RefSeq" id="WP_075820133.1">
    <property type="nucleotide sequence ID" value="NZ_CAPNHH010000031.1"/>
</dbReference>
<dbReference type="Pfam" id="PF09190">
    <property type="entry name" value="DALR_2"/>
    <property type="match status" value="1"/>
</dbReference>
<feature type="short sequence motif" description="'HIGH' region" evidence="13">
    <location>
        <begin position="29"/>
        <end position="39"/>
    </location>
</feature>
<dbReference type="SUPFAM" id="SSF47323">
    <property type="entry name" value="Anticodon-binding domain of a subclass of class I aminoacyl-tRNA synthetases"/>
    <property type="match status" value="1"/>
</dbReference>
<dbReference type="InterPro" id="IPR024909">
    <property type="entry name" value="Cys-tRNA/MSH_ligase"/>
</dbReference>
<dbReference type="Gene3D" id="3.40.50.620">
    <property type="entry name" value="HUPs"/>
    <property type="match status" value="1"/>
</dbReference>
<keyword evidence="4 13" id="KW-0963">Cytoplasm</keyword>
<evidence type="ECO:0000256" key="9">
    <source>
        <dbReference type="ARBA" id="ARBA00022840"/>
    </source>
</evidence>
<dbReference type="EMBL" id="MPJW01000165">
    <property type="protein sequence ID" value="OLU38439.1"/>
    <property type="molecule type" value="Genomic_DNA"/>
</dbReference>
<gene>
    <name evidence="13" type="primary">cysS</name>
    <name evidence="15" type="ORF">BO222_08385</name>
</gene>
<dbReference type="PANTHER" id="PTHR10890:SF3">
    <property type="entry name" value="CYSTEINE--TRNA LIGASE, CYTOPLASMIC"/>
    <property type="match status" value="1"/>
</dbReference>
<reference evidence="15 16" key="1">
    <citation type="submission" date="2016-11" db="EMBL/GenBank/DDBJ databases">
        <title>Description of two novel members of the family Erysipelotrichaceae: Ileibacterium lipovorans gen. nov., sp. nov. and Dubosiella newyorkensis, gen. nov., sp. nov.</title>
        <authorList>
            <person name="Cox L.M."/>
            <person name="Sohn J."/>
            <person name="Tyrrell K.L."/>
            <person name="Citron D.M."/>
            <person name="Lawson P.A."/>
            <person name="Patel N.B."/>
            <person name="Iizumi T."/>
            <person name="Perez-Perez G.I."/>
            <person name="Goldstein E.J."/>
            <person name="Blaser M.J."/>
        </authorList>
    </citation>
    <scope>NUCLEOTIDE SEQUENCE [LARGE SCALE GENOMIC DNA]</scope>
    <source>
        <strain evidence="15 16">NYU-BL-A3</strain>
    </source>
</reference>
<comment type="subcellular location">
    <subcellularLocation>
        <location evidence="1 13">Cytoplasm</location>
    </subcellularLocation>
</comment>
<evidence type="ECO:0000259" key="14">
    <source>
        <dbReference type="SMART" id="SM00840"/>
    </source>
</evidence>
<dbReference type="HAMAP" id="MF_00041">
    <property type="entry name" value="Cys_tRNA_synth"/>
    <property type="match status" value="1"/>
</dbReference>
<keyword evidence="5 13" id="KW-0436">Ligase</keyword>
<keyword evidence="6 13" id="KW-0479">Metal-binding</keyword>
<feature type="binding site" evidence="13">
    <location>
        <position position="236"/>
    </location>
    <ligand>
        <name>Zn(2+)</name>
        <dbReference type="ChEBI" id="CHEBI:29105"/>
    </ligand>
</feature>
<dbReference type="GO" id="GO:0004817">
    <property type="term" value="F:cysteine-tRNA ligase activity"/>
    <property type="evidence" value="ECO:0007669"/>
    <property type="project" value="UniProtKB-UniRule"/>
</dbReference>
<evidence type="ECO:0000256" key="10">
    <source>
        <dbReference type="ARBA" id="ARBA00022917"/>
    </source>
</evidence>
<dbReference type="SMART" id="SM00840">
    <property type="entry name" value="DALR_2"/>
    <property type="match status" value="1"/>
</dbReference>
<dbReference type="InterPro" id="IPR032678">
    <property type="entry name" value="tRNA-synt_1_cat_dom"/>
</dbReference>
<dbReference type="NCBIfam" id="TIGR00435">
    <property type="entry name" value="cysS"/>
    <property type="match status" value="1"/>
</dbReference>
<feature type="domain" description="Cysteinyl-tRNA synthetase class Ia DALR" evidence="14">
    <location>
        <begin position="346"/>
        <end position="413"/>
    </location>
</feature>
<dbReference type="SUPFAM" id="SSF52374">
    <property type="entry name" value="Nucleotidylyl transferase"/>
    <property type="match status" value="1"/>
</dbReference>
<keyword evidence="9 13" id="KW-0067">ATP-binding</keyword>
<dbReference type="EC" id="6.1.1.16" evidence="13"/>
<dbReference type="InterPro" id="IPR014729">
    <property type="entry name" value="Rossmann-like_a/b/a_fold"/>
</dbReference>
<comment type="similarity">
    <text evidence="2 13">Belongs to the class-I aminoacyl-tRNA synthetase family.</text>
</comment>
<dbReference type="PRINTS" id="PR00983">
    <property type="entry name" value="TRNASYNTHCYS"/>
</dbReference>
<evidence type="ECO:0000256" key="7">
    <source>
        <dbReference type="ARBA" id="ARBA00022741"/>
    </source>
</evidence>
<organism evidence="15 16">
    <name type="scientific">Ileibacterium valens</name>
    <dbReference type="NCBI Taxonomy" id="1862668"/>
    <lineage>
        <taxon>Bacteria</taxon>
        <taxon>Bacillati</taxon>
        <taxon>Bacillota</taxon>
        <taxon>Erysipelotrichia</taxon>
        <taxon>Erysipelotrichales</taxon>
        <taxon>Erysipelotrichaceae</taxon>
        <taxon>Ileibacterium</taxon>
    </lineage>
</organism>
<dbReference type="InterPro" id="IPR009080">
    <property type="entry name" value="tRNAsynth_Ia_anticodon-bd"/>
</dbReference>
<keyword evidence="7 13" id="KW-0547">Nucleotide-binding</keyword>
<evidence type="ECO:0000256" key="5">
    <source>
        <dbReference type="ARBA" id="ARBA00022598"/>
    </source>
</evidence>
<protein>
    <recommendedName>
        <fullName evidence="13">Cysteine--tRNA ligase</fullName>
        <ecNumber evidence="13">6.1.1.16</ecNumber>
    </recommendedName>
    <alternativeName>
        <fullName evidence="13">Cysteinyl-tRNA synthetase</fullName>
        <shortName evidence="13">CysRS</shortName>
    </alternativeName>
</protein>
<dbReference type="PANTHER" id="PTHR10890">
    <property type="entry name" value="CYSTEINYL-TRNA SYNTHETASE"/>
    <property type="match status" value="1"/>
</dbReference>
<name>A0A1U7NEZ0_9FIRM</name>
<dbReference type="AlphaFoldDB" id="A0A1U7NEZ0"/>
<keyword evidence="11 13" id="KW-0030">Aminoacyl-tRNA synthetase</keyword>
<comment type="subunit">
    <text evidence="3 13">Monomer.</text>
</comment>
<evidence type="ECO:0000256" key="4">
    <source>
        <dbReference type="ARBA" id="ARBA00022490"/>
    </source>
</evidence>
<feature type="binding site" evidence="13">
    <location>
        <position position="232"/>
    </location>
    <ligand>
        <name>Zn(2+)</name>
        <dbReference type="ChEBI" id="CHEBI:29105"/>
    </ligand>
</feature>
<evidence type="ECO:0000256" key="13">
    <source>
        <dbReference type="HAMAP-Rule" id="MF_00041"/>
    </source>
</evidence>
<dbReference type="OrthoDB" id="9815130at2"/>
<comment type="catalytic activity">
    <reaction evidence="12 13">
        <text>tRNA(Cys) + L-cysteine + ATP = L-cysteinyl-tRNA(Cys) + AMP + diphosphate</text>
        <dbReference type="Rhea" id="RHEA:17773"/>
        <dbReference type="Rhea" id="RHEA-COMP:9661"/>
        <dbReference type="Rhea" id="RHEA-COMP:9679"/>
        <dbReference type="ChEBI" id="CHEBI:30616"/>
        <dbReference type="ChEBI" id="CHEBI:33019"/>
        <dbReference type="ChEBI" id="CHEBI:35235"/>
        <dbReference type="ChEBI" id="CHEBI:78442"/>
        <dbReference type="ChEBI" id="CHEBI:78517"/>
        <dbReference type="ChEBI" id="CHEBI:456215"/>
        <dbReference type="EC" id="6.1.1.16"/>
    </reaction>
</comment>
<keyword evidence="10 13" id="KW-0648">Protein biosynthesis</keyword>
<evidence type="ECO:0000256" key="1">
    <source>
        <dbReference type="ARBA" id="ARBA00004496"/>
    </source>
</evidence>